<evidence type="ECO:0000313" key="1">
    <source>
        <dbReference type="EMBL" id="KYH24457.1"/>
    </source>
</evidence>
<evidence type="ECO:0000313" key="2">
    <source>
        <dbReference type="Proteomes" id="UP000075321"/>
    </source>
</evidence>
<dbReference type="Proteomes" id="UP000075321">
    <property type="component" value="Unassembled WGS sequence"/>
</dbReference>
<dbReference type="AlphaFoldDB" id="A0A151AAR6"/>
<dbReference type="OrthoDB" id="350629at2157"/>
<gene>
    <name evidence="1" type="ORF">HAPAU_34400</name>
</gene>
<protein>
    <submittedName>
        <fullName evidence="1">Uncharacterized protein</fullName>
    </submittedName>
</protein>
<dbReference type="PATRIC" id="fig|1008153.3.peg.3623"/>
<dbReference type="RefSeq" id="WP_066384939.1">
    <property type="nucleotide sequence ID" value="NZ_LTAZ01000013.1"/>
</dbReference>
<name>A0A151AAR6_9EURY</name>
<reference evidence="1 2" key="1">
    <citation type="submission" date="2016-02" db="EMBL/GenBank/DDBJ databases">
        <title>Genome sequence of Halalkalicoccus paucihalophilus DSM 24557.</title>
        <authorList>
            <person name="Poehlein A."/>
            <person name="Daniel R."/>
        </authorList>
    </citation>
    <scope>NUCLEOTIDE SEQUENCE [LARGE SCALE GENOMIC DNA]</scope>
    <source>
        <strain evidence="1 2">DSM 24557</strain>
    </source>
</reference>
<comment type="caution">
    <text evidence="1">The sequence shown here is derived from an EMBL/GenBank/DDBJ whole genome shotgun (WGS) entry which is preliminary data.</text>
</comment>
<dbReference type="EMBL" id="LTAZ01000013">
    <property type="protein sequence ID" value="KYH24457.1"/>
    <property type="molecule type" value="Genomic_DNA"/>
</dbReference>
<sequence>MTVDTPLTCYICGETSDRATVDLIGCFRDQEAATKRFHEKHDTAADGYIDICPECRDKNPHHAENAEEKYGVYTA</sequence>
<organism evidence="1 2">
    <name type="scientific">Halalkalicoccus paucihalophilus</name>
    <dbReference type="NCBI Taxonomy" id="1008153"/>
    <lineage>
        <taxon>Archaea</taxon>
        <taxon>Methanobacteriati</taxon>
        <taxon>Methanobacteriota</taxon>
        <taxon>Stenosarchaea group</taxon>
        <taxon>Halobacteria</taxon>
        <taxon>Halobacteriales</taxon>
        <taxon>Halococcaceae</taxon>
        <taxon>Halalkalicoccus</taxon>
    </lineage>
</organism>
<accession>A0A151AAR6</accession>
<keyword evidence="2" id="KW-1185">Reference proteome</keyword>
<proteinExistence type="predicted"/>